<sequence>MFTRRSFTTHTVALGLGGALPRIAGAATDIKHPRPLRILTPRGAEANLAPVVESFEIICGCRAELVIVGADEINAVLTLESMLQEFGVDVALPATFGIPDLVEADAILPLDALAQEYAPQGLSEALMYTSGDIFDNRLWGYQTDGDVFLMFYNKAFVENPELAERYADQNGHALRTPQTWAELDRQMAFFHAPDAGRYGGCLFRTADKVAWEWWARFHAKGAWPFSPNMEPQINGDKGVAVLEEMIAAAAHLVGADLDLFGNWARYKKGDIYANIGWGGTQKSLYEPGSAMRDNLINAPLPGGDINDTHVPMAYFNWGWSYVVAKNSQQPEMAYNFCVNAVSQQVGAAAIAQKNGFFDPFRADQYQDPAIVDAYGAQFLRIHEQAMLSSMPDLYLARRSEYFDALSYWLLAALSGDVTPQVALNNVAQSWRATTDRVGAKVQSRRWKALRDTYPSELRKALADET</sequence>
<protein>
    <submittedName>
        <fullName evidence="3">Putative extracellular solute-binding protein</fullName>
    </submittedName>
</protein>
<dbReference type="GO" id="GO:0042597">
    <property type="term" value="C:periplasmic space"/>
    <property type="evidence" value="ECO:0007669"/>
    <property type="project" value="UniProtKB-SubCell"/>
</dbReference>
<comment type="subcellular location">
    <subcellularLocation>
        <location evidence="1">Periplasm</location>
    </subcellularLocation>
</comment>
<dbReference type="InterPro" id="IPR050490">
    <property type="entry name" value="Bact_solute-bd_prot1"/>
</dbReference>
<dbReference type="OrthoDB" id="9808332at2"/>
<evidence type="ECO:0000313" key="3">
    <source>
        <dbReference type="EMBL" id="APG48050.1"/>
    </source>
</evidence>
<dbReference type="AlphaFoldDB" id="A0A1L3I7H9"/>
<evidence type="ECO:0000256" key="2">
    <source>
        <dbReference type="ARBA" id="ARBA00008520"/>
    </source>
</evidence>
<proteinExistence type="inferred from homology"/>
<evidence type="ECO:0000313" key="4">
    <source>
        <dbReference type="Proteomes" id="UP000183859"/>
    </source>
</evidence>
<dbReference type="STRING" id="1844006.PhaeoP97_02672"/>
<evidence type="ECO:0000256" key="1">
    <source>
        <dbReference type="ARBA" id="ARBA00004418"/>
    </source>
</evidence>
<keyword evidence="4" id="KW-1185">Reference proteome</keyword>
<reference evidence="4" key="1">
    <citation type="submission" date="2016-07" db="EMBL/GenBank/DDBJ databases">
        <title>Phaeobacter portensis sp. nov., a tropodithietic acid producing bacterium isolated from a German harbor.</title>
        <authorList>
            <person name="Freese H.M."/>
            <person name="Bunk B."/>
            <person name="Breider S."/>
            <person name="Brinkhoff T."/>
        </authorList>
    </citation>
    <scope>NUCLEOTIDE SEQUENCE [LARGE SCALE GENOMIC DNA]</scope>
    <source>
        <strain evidence="4">P97</strain>
    </source>
</reference>
<dbReference type="Pfam" id="PF01547">
    <property type="entry name" value="SBP_bac_1"/>
    <property type="match status" value="1"/>
</dbReference>
<dbReference type="InterPro" id="IPR006059">
    <property type="entry name" value="SBP"/>
</dbReference>
<dbReference type="Gene3D" id="3.40.190.10">
    <property type="entry name" value="Periplasmic binding protein-like II"/>
    <property type="match status" value="1"/>
</dbReference>
<organism evidence="3 4">
    <name type="scientific">Phaeobacter porticola</name>
    <dbReference type="NCBI Taxonomy" id="1844006"/>
    <lineage>
        <taxon>Bacteria</taxon>
        <taxon>Pseudomonadati</taxon>
        <taxon>Pseudomonadota</taxon>
        <taxon>Alphaproteobacteria</taxon>
        <taxon>Rhodobacterales</taxon>
        <taxon>Roseobacteraceae</taxon>
        <taxon>Phaeobacter</taxon>
    </lineage>
</organism>
<accession>A0A1L3I7H9</accession>
<dbReference type="Proteomes" id="UP000183859">
    <property type="component" value="Chromosome"/>
</dbReference>
<dbReference type="EMBL" id="CP016364">
    <property type="protein sequence ID" value="APG48050.1"/>
    <property type="molecule type" value="Genomic_DNA"/>
</dbReference>
<dbReference type="KEGG" id="php:PhaeoP97_02672"/>
<comment type="similarity">
    <text evidence="2">Belongs to the bacterial solute-binding protein 1 family.</text>
</comment>
<dbReference type="SUPFAM" id="SSF53850">
    <property type="entry name" value="Periplasmic binding protein-like II"/>
    <property type="match status" value="1"/>
</dbReference>
<name>A0A1L3I7H9_9RHOB</name>
<gene>
    <name evidence="3" type="ORF">PhaeoP97_02672</name>
</gene>
<dbReference type="PANTHER" id="PTHR43649">
    <property type="entry name" value="ARABINOSE-BINDING PROTEIN-RELATED"/>
    <property type="match status" value="1"/>
</dbReference>